<dbReference type="GO" id="GO:0008270">
    <property type="term" value="F:zinc ion binding"/>
    <property type="evidence" value="ECO:0007669"/>
    <property type="project" value="UniProtKB-KW"/>
</dbReference>
<dbReference type="Pfam" id="PF01753">
    <property type="entry name" value="zf-MYND"/>
    <property type="match status" value="1"/>
</dbReference>
<dbReference type="Pfam" id="PF07929">
    <property type="entry name" value="PRiA4_ORF3"/>
    <property type="match status" value="1"/>
</dbReference>
<evidence type="ECO:0000256" key="4">
    <source>
        <dbReference type="PROSITE-ProRule" id="PRU00134"/>
    </source>
</evidence>
<keyword evidence="2 4" id="KW-0863">Zinc-finger</keyword>
<keyword evidence="8" id="KW-1185">Reference proteome</keyword>
<sequence>MAQREVTRVSLGDMQRSMAQGDESELLNAPKCAVCNIIEAEDRKLLACARCKKTKYCGKDCQSEDWEAHKKDCKAQNYILKVDLEPEEITNPRVSRTLSSPANATFDQLHRALQTAFGWASTHTYNFKIKDPNVEPQPLPDLMSFITQRVAQDTAQNNGMPMPDAGPKQNLLRIIEKDPYGPGGFGGGRGIDAMHNRNRVHSQTPEKDSTKIKLGKYDFGDCWAHKIEVVGRADASKRFECLGGEGHGVAEDAGSIKGWLDLREAYRTDTPNREQKEKRAWFEKQASNSDSKGLGNGRDEMWDQDAINAKLRR</sequence>
<feature type="domain" description="MYND-type" evidence="6">
    <location>
        <begin position="32"/>
        <end position="73"/>
    </location>
</feature>
<evidence type="ECO:0000313" key="8">
    <source>
        <dbReference type="Proteomes" id="UP000469558"/>
    </source>
</evidence>
<accession>A0A8T9C1I1</accession>
<proteinExistence type="predicted"/>
<comment type="caution">
    <text evidence="7">The sequence shown here is derived from an EMBL/GenBank/DDBJ whole genome shotgun (WGS) entry which is preliminary data.</text>
</comment>
<dbReference type="PROSITE" id="PS50865">
    <property type="entry name" value="ZF_MYND_2"/>
    <property type="match status" value="1"/>
</dbReference>
<feature type="compositionally biased region" description="Basic and acidic residues" evidence="5">
    <location>
        <begin position="270"/>
        <end position="282"/>
    </location>
</feature>
<dbReference type="AlphaFoldDB" id="A0A8T9C1I1"/>
<dbReference type="EMBL" id="QGMK01001844">
    <property type="protein sequence ID" value="TVY62928.1"/>
    <property type="molecule type" value="Genomic_DNA"/>
</dbReference>
<evidence type="ECO:0000313" key="7">
    <source>
        <dbReference type="EMBL" id="TVY62928.1"/>
    </source>
</evidence>
<dbReference type="SUPFAM" id="SSF144232">
    <property type="entry name" value="HIT/MYND zinc finger-like"/>
    <property type="match status" value="1"/>
</dbReference>
<evidence type="ECO:0000259" key="6">
    <source>
        <dbReference type="PROSITE" id="PS50865"/>
    </source>
</evidence>
<evidence type="ECO:0000256" key="2">
    <source>
        <dbReference type="ARBA" id="ARBA00022771"/>
    </source>
</evidence>
<keyword evidence="1" id="KW-0479">Metal-binding</keyword>
<dbReference type="PANTHER" id="PTHR41878">
    <property type="entry name" value="LEXA REPRESSOR-RELATED"/>
    <property type="match status" value="1"/>
</dbReference>
<dbReference type="InterPro" id="IPR002893">
    <property type="entry name" value="Znf_MYND"/>
</dbReference>
<dbReference type="InterPro" id="IPR012912">
    <property type="entry name" value="Plasmid_pRiA4b_Orf3-like"/>
</dbReference>
<feature type="region of interest" description="Disordered" evidence="5">
    <location>
        <begin position="1"/>
        <end position="20"/>
    </location>
</feature>
<keyword evidence="3" id="KW-0862">Zinc</keyword>
<feature type="region of interest" description="Disordered" evidence="5">
    <location>
        <begin position="270"/>
        <end position="313"/>
    </location>
</feature>
<dbReference type="PANTHER" id="PTHR41878:SF1">
    <property type="entry name" value="TNPR PROTEIN"/>
    <property type="match status" value="1"/>
</dbReference>
<evidence type="ECO:0000256" key="3">
    <source>
        <dbReference type="ARBA" id="ARBA00022833"/>
    </source>
</evidence>
<name>A0A8T9C1I1_9HELO</name>
<evidence type="ECO:0000256" key="1">
    <source>
        <dbReference type="ARBA" id="ARBA00022723"/>
    </source>
</evidence>
<evidence type="ECO:0000256" key="5">
    <source>
        <dbReference type="SAM" id="MobiDB-lite"/>
    </source>
</evidence>
<protein>
    <submittedName>
        <fullName evidence="7">Zinc finger MYND domain-containing protein</fullName>
    </submittedName>
</protein>
<dbReference type="OrthoDB" id="245563at2759"/>
<organism evidence="7 8">
    <name type="scientific">Lachnellula suecica</name>
    <dbReference type="NCBI Taxonomy" id="602035"/>
    <lineage>
        <taxon>Eukaryota</taxon>
        <taxon>Fungi</taxon>
        <taxon>Dikarya</taxon>
        <taxon>Ascomycota</taxon>
        <taxon>Pezizomycotina</taxon>
        <taxon>Leotiomycetes</taxon>
        <taxon>Helotiales</taxon>
        <taxon>Lachnaceae</taxon>
        <taxon>Lachnellula</taxon>
    </lineage>
</organism>
<reference evidence="7 8" key="1">
    <citation type="submission" date="2018-05" db="EMBL/GenBank/DDBJ databases">
        <title>Genome sequencing and assembly of the regulated plant pathogen Lachnellula willkommii and related sister species for the development of diagnostic species identification markers.</title>
        <authorList>
            <person name="Giroux E."/>
            <person name="Bilodeau G."/>
        </authorList>
    </citation>
    <scope>NUCLEOTIDE SEQUENCE [LARGE SCALE GENOMIC DNA]</scope>
    <source>
        <strain evidence="7 8">CBS 268.59</strain>
    </source>
</reference>
<dbReference type="InterPro" id="IPR024047">
    <property type="entry name" value="MM3350-like_sf"/>
</dbReference>
<dbReference type="SUPFAM" id="SSF159941">
    <property type="entry name" value="MM3350-like"/>
    <property type="match status" value="2"/>
</dbReference>
<gene>
    <name evidence="7" type="primary">Zmynd19</name>
    <name evidence="7" type="ORF">LSUE1_G007631</name>
</gene>
<dbReference type="Proteomes" id="UP000469558">
    <property type="component" value="Unassembled WGS sequence"/>
</dbReference>
<dbReference type="Gene3D" id="3.10.290.30">
    <property type="entry name" value="MM3350-like"/>
    <property type="match status" value="1"/>
</dbReference>
<dbReference type="Gene3D" id="6.10.140.2220">
    <property type="match status" value="1"/>
</dbReference>
<dbReference type="PROSITE" id="PS01360">
    <property type="entry name" value="ZF_MYND_1"/>
    <property type="match status" value="1"/>
</dbReference>